<dbReference type="OrthoDB" id="5326815at2"/>
<dbReference type="PROSITE" id="PS51257">
    <property type="entry name" value="PROKAR_LIPOPROTEIN"/>
    <property type="match status" value="1"/>
</dbReference>
<comment type="caution">
    <text evidence="3">The sequence shown here is derived from an EMBL/GenBank/DDBJ whole genome shotgun (WGS) entry which is preliminary data.</text>
</comment>
<protein>
    <submittedName>
        <fullName evidence="3">META domain-containing protein</fullName>
    </submittedName>
</protein>
<name>A0A3D8I6Q7_9HELI</name>
<dbReference type="InterPro" id="IPR053147">
    <property type="entry name" value="Hsp_HslJ-like"/>
</dbReference>
<feature type="signal peptide" evidence="1">
    <location>
        <begin position="1"/>
        <end position="19"/>
    </location>
</feature>
<gene>
    <name evidence="3" type="ORF">CQA63_02145</name>
</gene>
<organism evidence="3 4">
    <name type="scientific">Helicobacter marmotae</name>
    <dbReference type="NCBI Taxonomy" id="152490"/>
    <lineage>
        <taxon>Bacteria</taxon>
        <taxon>Pseudomonadati</taxon>
        <taxon>Campylobacterota</taxon>
        <taxon>Epsilonproteobacteria</taxon>
        <taxon>Campylobacterales</taxon>
        <taxon>Helicobacteraceae</taxon>
        <taxon>Helicobacter</taxon>
    </lineage>
</organism>
<dbReference type="Pfam" id="PF03724">
    <property type="entry name" value="META"/>
    <property type="match status" value="1"/>
</dbReference>
<sequence length="148" mass="17283">MKIVCLNLMALVLMSACFVDLVRKENQEILLADEKQWRVYKFVLQDGRTFIPIWQDTQATMSFDVDENRIFGINICNNYFATFAIKGTKLTISHSGSSRRICTPSESQEFQFHFLQNLEGEFIVRKDIHNDQMRLEGKNATYYLKLIS</sequence>
<evidence type="ECO:0000259" key="2">
    <source>
        <dbReference type="Pfam" id="PF03724"/>
    </source>
</evidence>
<dbReference type="Proteomes" id="UP000256599">
    <property type="component" value="Unassembled WGS sequence"/>
</dbReference>
<evidence type="ECO:0000313" key="3">
    <source>
        <dbReference type="EMBL" id="RDU60832.1"/>
    </source>
</evidence>
<evidence type="ECO:0000256" key="1">
    <source>
        <dbReference type="SAM" id="SignalP"/>
    </source>
</evidence>
<proteinExistence type="predicted"/>
<dbReference type="EMBL" id="NXLR01000002">
    <property type="protein sequence ID" value="RDU60832.1"/>
    <property type="molecule type" value="Genomic_DNA"/>
</dbReference>
<dbReference type="Gene3D" id="2.40.128.270">
    <property type="match status" value="1"/>
</dbReference>
<accession>A0A3D8I6Q7</accession>
<dbReference type="InterPro" id="IPR038670">
    <property type="entry name" value="HslJ-like_sf"/>
</dbReference>
<keyword evidence="1" id="KW-0732">Signal</keyword>
<dbReference type="AlphaFoldDB" id="A0A3D8I6Q7"/>
<evidence type="ECO:0000313" key="4">
    <source>
        <dbReference type="Proteomes" id="UP000256599"/>
    </source>
</evidence>
<keyword evidence="4" id="KW-1185">Reference proteome</keyword>
<feature type="chain" id="PRO_5017782408" evidence="1">
    <location>
        <begin position="20"/>
        <end position="148"/>
    </location>
</feature>
<reference evidence="3 4" key="1">
    <citation type="submission" date="2018-04" db="EMBL/GenBank/DDBJ databases">
        <title>Novel Campyloabacter and Helicobacter Species and Strains.</title>
        <authorList>
            <person name="Mannion A.J."/>
            <person name="Shen Z."/>
            <person name="Fox J.G."/>
        </authorList>
    </citation>
    <scope>NUCLEOTIDE SEQUENCE [LARGE SCALE GENOMIC DNA]</scope>
    <source>
        <strain evidence="3 4">MIT 98-6070</strain>
    </source>
</reference>
<dbReference type="PANTHER" id="PTHR35535">
    <property type="entry name" value="HEAT SHOCK PROTEIN HSLJ"/>
    <property type="match status" value="1"/>
</dbReference>
<feature type="domain" description="DUF306" evidence="2">
    <location>
        <begin position="55"/>
        <end position="140"/>
    </location>
</feature>
<dbReference type="InterPro" id="IPR005184">
    <property type="entry name" value="DUF306_Meta_HslJ"/>
</dbReference>
<dbReference type="PANTHER" id="PTHR35535:SF1">
    <property type="entry name" value="HEAT SHOCK PROTEIN HSLJ"/>
    <property type="match status" value="1"/>
</dbReference>